<organism evidence="1 2">
    <name type="scientific">Elasticomyces elasticus</name>
    <dbReference type="NCBI Taxonomy" id="574655"/>
    <lineage>
        <taxon>Eukaryota</taxon>
        <taxon>Fungi</taxon>
        <taxon>Dikarya</taxon>
        <taxon>Ascomycota</taxon>
        <taxon>Pezizomycotina</taxon>
        <taxon>Dothideomycetes</taxon>
        <taxon>Dothideomycetidae</taxon>
        <taxon>Mycosphaerellales</taxon>
        <taxon>Teratosphaeriaceae</taxon>
        <taxon>Elasticomyces</taxon>
    </lineage>
</organism>
<evidence type="ECO:0000313" key="1">
    <source>
        <dbReference type="EMBL" id="KAK5707598.1"/>
    </source>
</evidence>
<reference evidence="1" key="1">
    <citation type="submission" date="2023-08" db="EMBL/GenBank/DDBJ databases">
        <title>Black Yeasts Isolated from many extreme environments.</title>
        <authorList>
            <person name="Coleine C."/>
            <person name="Stajich J.E."/>
            <person name="Selbmann L."/>
        </authorList>
    </citation>
    <scope>NUCLEOTIDE SEQUENCE</scope>
    <source>
        <strain evidence="1">CCFEE 5810</strain>
    </source>
</reference>
<comment type="caution">
    <text evidence="1">The sequence shown here is derived from an EMBL/GenBank/DDBJ whole genome shotgun (WGS) entry which is preliminary data.</text>
</comment>
<dbReference type="EMBL" id="JAVRQU010000001">
    <property type="protein sequence ID" value="KAK5707598.1"/>
    <property type="molecule type" value="Genomic_DNA"/>
</dbReference>
<evidence type="ECO:0000313" key="2">
    <source>
        <dbReference type="Proteomes" id="UP001310594"/>
    </source>
</evidence>
<gene>
    <name evidence="1" type="ORF">LTR97_000135</name>
</gene>
<proteinExistence type="predicted"/>
<accession>A0AAN8A6C8</accession>
<protein>
    <submittedName>
        <fullName evidence="1">Uncharacterized protein</fullName>
    </submittedName>
</protein>
<name>A0AAN8A6C8_9PEZI</name>
<dbReference type="Proteomes" id="UP001310594">
    <property type="component" value="Unassembled WGS sequence"/>
</dbReference>
<sequence length="148" mass="15296">MSSNKQCGICGEALLSTDFSSGPSQHFCGLKLNGAAIVRPGIISDPILSDMSATSSVSTDDEGDARLSAVAAHGLPTTAHNLVDLAEIGRLHMENEALKRTAQPAVMLSAFSNVSASSMTVPAGQRMAQEVAMPSGESIMVEVAVHTK</sequence>
<dbReference type="AlphaFoldDB" id="A0AAN8A6C8"/>